<dbReference type="Proteomes" id="UP000199391">
    <property type="component" value="Unassembled WGS sequence"/>
</dbReference>
<dbReference type="RefSeq" id="WP_093561327.1">
    <property type="nucleotide sequence ID" value="NZ_FPBO01000062.1"/>
</dbReference>
<dbReference type="EMBL" id="FPBO01000062">
    <property type="protein sequence ID" value="SFV17293.1"/>
    <property type="molecule type" value="Genomic_DNA"/>
</dbReference>
<evidence type="ECO:0000313" key="1">
    <source>
        <dbReference type="EMBL" id="SFV17293.1"/>
    </source>
</evidence>
<evidence type="ECO:0000313" key="2">
    <source>
        <dbReference type="Proteomes" id="UP000199391"/>
    </source>
</evidence>
<gene>
    <name evidence="1" type="ORF">SAMN05216552_106213</name>
</gene>
<keyword evidence="2" id="KW-1185">Reference proteome</keyword>
<name>A0A1I7M5S9_9BURK</name>
<dbReference type="InterPro" id="IPR038763">
    <property type="entry name" value="DHH_sf"/>
</dbReference>
<dbReference type="OrthoDB" id="5429547at2"/>
<sequence>MTHFYAFNGDADGLCALQQLRLADAGALAETRLITGVKRDIALLARVPAGEGDQVTVLDISLDQNREALDGLLARGAGVRYFDHHFSGALPESPHFTSYIDEAPDVCTAILVDRHLGGRHRKWAIAAAYGDSLPKVGAAMAAEAGLDQQATATLRDLGTYLNYNAYGESIADLHIDPHALAGLILPYEDPLAFARDSGAYATLSDGYNADMARARQLKPALQEAGATVMLLPDAAWAKRASGVFANELARSLPGSALAMLSPNAAGGFVVSLRVPADGKVAADAFCRRYPTGGGRKLAAGINHLPADELDRFTAAFADCYRSS</sequence>
<dbReference type="SUPFAM" id="SSF64182">
    <property type="entry name" value="DHH phosphoesterases"/>
    <property type="match status" value="1"/>
</dbReference>
<accession>A0A1I7M5S9</accession>
<evidence type="ECO:0008006" key="3">
    <source>
        <dbReference type="Google" id="ProtNLM"/>
    </source>
</evidence>
<protein>
    <recommendedName>
        <fullName evidence="3">Acetyltransferase</fullName>
    </recommendedName>
</protein>
<dbReference type="AlphaFoldDB" id="A0A1I7M5S9"/>
<organism evidence="1 2">
    <name type="scientific">Pseudoduganella namucuonensis</name>
    <dbReference type="NCBI Taxonomy" id="1035707"/>
    <lineage>
        <taxon>Bacteria</taxon>
        <taxon>Pseudomonadati</taxon>
        <taxon>Pseudomonadota</taxon>
        <taxon>Betaproteobacteria</taxon>
        <taxon>Burkholderiales</taxon>
        <taxon>Oxalobacteraceae</taxon>
        <taxon>Telluria group</taxon>
        <taxon>Pseudoduganella</taxon>
    </lineage>
</organism>
<dbReference type="STRING" id="1035707.SAMN05216552_106213"/>
<reference evidence="2" key="1">
    <citation type="submission" date="2016-10" db="EMBL/GenBank/DDBJ databases">
        <authorList>
            <person name="Varghese N."/>
            <person name="Submissions S."/>
        </authorList>
    </citation>
    <scope>NUCLEOTIDE SEQUENCE [LARGE SCALE GENOMIC DNA]</scope>
    <source>
        <strain evidence="2">CGMCC 1.11014</strain>
    </source>
</reference>
<proteinExistence type="predicted"/>